<reference evidence="1 2" key="1">
    <citation type="journal article" date="2023" name="Science">
        <title>Complex scaffold remodeling in plant triterpene biosynthesis.</title>
        <authorList>
            <person name="De La Pena R."/>
            <person name="Hodgson H."/>
            <person name="Liu J.C."/>
            <person name="Stephenson M.J."/>
            <person name="Martin A.C."/>
            <person name="Owen C."/>
            <person name="Harkess A."/>
            <person name="Leebens-Mack J."/>
            <person name="Jimenez L.E."/>
            <person name="Osbourn A."/>
            <person name="Sattely E.S."/>
        </authorList>
    </citation>
    <scope>NUCLEOTIDE SEQUENCE [LARGE SCALE GENOMIC DNA]</scope>
    <source>
        <strain evidence="2">cv. JPN11</strain>
        <tissue evidence="1">Leaf</tissue>
    </source>
</reference>
<comment type="caution">
    <text evidence="1">The sequence shown here is derived from an EMBL/GenBank/DDBJ whole genome shotgun (WGS) entry which is preliminary data.</text>
</comment>
<organism evidence="1 2">
    <name type="scientific">Melia azedarach</name>
    <name type="common">Chinaberry tree</name>
    <dbReference type="NCBI Taxonomy" id="155640"/>
    <lineage>
        <taxon>Eukaryota</taxon>
        <taxon>Viridiplantae</taxon>
        <taxon>Streptophyta</taxon>
        <taxon>Embryophyta</taxon>
        <taxon>Tracheophyta</taxon>
        <taxon>Spermatophyta</taxon>
        <taxon>Magnoliopsida</taxon>
        <taxon>eudicotyledons</taxon>
        <taxon>Gunneridae</taxon>
        <taxon>Pentapetalae</taxon>
        <taxon>rosids</taxon>
        <taxon>malvids</taxon>
        <taxon>Sapindales</taxon>
        <taxon>Meliaceae</taxon>
        <taxon>Melia</taxon>
    </lineage>
</organism>
<keyword evidence="2" id="KW-1185">Reference proteome</keyword>
<sequence>MATADVNLTVGKRTGDEHRVEMPGVVVGDSKQTLENGEPININQTGISTPTIGPSPYLLHDKKAYYEKCLPLYKAALRGDVEEAKDLLSKYPDMRCAAITYGYQTILHVAAGTRQTGFIAEIIELMEPEDLALQDRSGNTAFCFAVVAGNMEIAQMMLAKNPSLLNIRGGQNMTPLYLAALFGQRKISTFLYEESALMLEVDDRRAIFFISINTGLYDLALKLLKYDKDLAAARHVEYGTALHVLARNPSAFAARRSGMLDRLINSFPGNKSTEDRKMTSTQALELVKCLWKEIMLLDHADVLKLIREPSKLLFDAAKLGNFEFLAALIRSYPDLVHELDEENRSIFHIAVMYRHTNIFNLIYEIGFNKDLIATYKDKKGNNILHLAAQYPSPNPVTIVSGAALEMQQELLTFKEVEKIVQPPYREMKNIDEKTPRELFTMNHEDLLKSGEHWMKSTAKTCMIVATLIVTVIFAATAWVPDGEIGTSFSYNKTLFQVFAIAKATALSSSSISVLTFLSILTSRFSENDFLRLLPFQLMVGLSTFFISLISTLVAFSSKFLLAYHDRINWFSLLAILLASLPGIVIVLLQYPLFNHIFCSINRTRFLL</sequence>
<protein>
    <submittedName>
        <fullName evidence="1">Ankyrin repeat-containing protein</fullName>
    </submittedName>
</protein>
<dbReference type="EMBL" id="CM051396">
    <property type="protein sequence ID" value="KAJ4722341.1"/>
    <property type="molecule type" value="Genomic_DNA"/>
</dbReference>
<accession>A0ACC1YFY5</accession>
<evidence type="ECO:0000313" key="2">
    <source>
        <dbReference type="Proteomes" id="UP001164539"/>
    </source>
</evidence>
<evidence type="ECO:0000313" key="1">
    <source>
        <dbReference type="EMBL" id="KAJ4722341.1"/>
    </source>
</evidence>
<name>A0ACC1YFY5_MELAZ</name>
<dbReference type="Proteomes" id="UP001164539">
    <property type="component" value="Chromosome 3"/>
</dbReference>
<proteinExistence type="predicted"/>
<gene>
    <name evidence="1" type="ORF">OWV82_005857</name>
</gene>